<organism evidence="4 5">
    <name type="scientific">Pseudoduganella namucuonensis</name>
    <dbReference type="NCBI Taxonomy" id="1035707"/>
    <lineage>
        <taxon>Bacteria</taxon>
        <taxon>Pseudomonadati</taxon>
        <taxon>Pseudomonadota</taxon>
        <taxon>Betaproteobacteria</taxon>
        <taxon>Burkholderiales</taxon>
        <taxon>Oxalobacteraceae</taxon>
        <taxon>Telluria group</taxon>
        <taxon>Pseudoduganella</taxon>
    </lineage>
</organism>
<evidence type="ECO:0000259" key="2">
    <source>
        <dbReference type="Pfam" id="PF17989"/>
    </source>
</evidence>
<dbReference type="RefSeq" id="WP_093561038.1">
    <property type="nucleotide sequence ID" value="NZ_FPBO01000055.1"/>
</dbReference>
<reference evidence="5" key="1">
    <citation type="submission" date="2016-10" db="EMBL/GenBank/DDBJ databases">
        <authorList>
            <person name="Varghese N."/>
            <person name="Submissions S."/>
        </authorList>
    </citation>
    <scope>NUCLEOTIDE SEQUENCE [LARGE SCALE GENOMIC DNA]</scope>
    <source>
        <strain evidence="5">CGMCC 1.11014</strain>
    </source>
</reference>
<gene>
    <name evidence="4" type="ORF">SAMN05216552_105526</name>
</gene>
<dbReference type="NCBIfam" id="TIGR03739">
    <property type="entry name" value="PRTRC_D"/>
    <property type="match status" value="1"/>
</dbReference>
<dbReference type="InterPro" id="IPR043129">
    <property type="entry name" value="ATPase_NBD"/>
</dbReference>
<dbReference type="Pfam" id="PF17989">
    <property type="entry name" value="ALP_N"/>
    <property type="match status" value="1"/>
</dbReference>
<dbReference type="InterPro" id="IPR040607">
    <property type="entry name" value="ALP_N"/>
</dbReference>
<evidence type="ECO:0000259" key="3">
    <source>
        <dbReference type="Pfam" id="PF21522"/>
    </source>
</evidence>
<feature type="region of interest" description="Disordered" evidence="1">
    <location>
        <begin position="334"/>
        <end position="355"/>
    </location>
</feature>
<name>A0A1I7M4B5_9BURK</name>
<protein>
    <submittedName>
        <fullName evidence="4">Plasmid segregation protein ParM</fullName>
    </submittedName>
</protein>
<feature type="domain" description="Actin homologue MreB-like C-terminal" evidence="3">
    <location>
        <begin position="180"/>
        <end position="300"/>
    </location>
</feature>
<sequence length="355" mass="39086">MESIVRAVDVGRGNTKFISGIKNGELRCEMFPSQAHPSETGTEPETWGTRRKTVGIPTGGLVYEVGPDVHLAADVFNANVLQHDRYCDTPEYLALLLGALHYMQLDRIDLLVVGLPVATYKLKALVTALERRLTGEHELGKGKRVKVMRTKAIAQPAGALMHYGLMQSKVAQLRKERSLIIDPGRRTFDWLVTQGMQQIEKRSHSVPRGMHDVLQAIVEGISRGTGSHYRDYDTVDAALRTGKKPVVFQTEYDLARHLPLARKIPQQAVAEMMHYVGDASDIRNIILVGGGAFFYRAALKSAFPNHTIHEMKDPIFANVKGFQQAGMELARATATNGASAGVPPQPDIAAGERDE</sequence>
<keyword evidence="5" id="KW-1185">Reference proteome</keyword>
<dbReference type="STRING" id="1035707.SAMN05216552_105526"/>
<dbReference type="Proteomes" id="UP000199391">
    <property type="component" value="Unassembled WGS sequence"/>
</dbReference>
<dbReference type="Gene3D" id="3.30.420.40">
    <property type="match status" value="2"/>
</dbReference>
<dbReference type="OrthoDB" id="143284at2"/>
<dbReference type="InterPro" id="IPR022389">
    <property type="entry name" value="PRTRC_protein-D"/>
</dbReference>
<dbReference type="EMBL" id="FPBO01000055">
    <property type="protein sequence ID" value="SFV16786.1"/>
    <property type="molecule type" value="Genomic_DNA"/>
</dbReference>
<accession>A0A1I7M4B5</accession>
<evidence type="ECO:0000313" key="5">
    <source>
        <dbReference type="Proteomes" id="UP000199391"/>
    </source>
</evidence>
<evidence type="ECO:0000256" key="1">
    <source>
        <dbReference type="SAM" id="MobiDB-lite"/>
    </source>
</evidence>
<feature type="domain" description="Actin-like protein N-terminal" evidence="2">
    <location>
        <begin position="7"/>
        <end position="158"/>
    </location>
</feature>
<proteinExistence type="predicted"/>
<evidence type="ECO:0000313" key="4">
    <source>
        <dbReference type="EMBL" id="SFV16786.1"/>
    </source>
</evidence>
<dbReference type="Pfam" id="PF21522">
    <property type="entry name" value="MreB-like_C"/>
    <property type="match status" value="1"/>
</dbReference>
<dbReference type="InterPro" id="IPR049067">
    <property type="entry name" value="MreB-like_C"/>
</dbReference>
<dbReference type="SUPFAM" id="SSF53067">
    <property type="entry name" value="Actin-like ATPase domain"/>
    <property type="match status" value="2"/>
</dbReference>
<dbReference type="AlphaFoldDB" id="A0A1I7M4B5"/>